<dbReference type="InterPro" id="IPR003660">
    <property type="entry name" value="HAMP_dom"/>
</dbReference>
<keyword evidence="5 11" id="KW-0812">Transmembrane</keyword>
<dbReference type="OrthoDB" id="8724574at2"/>
<evidence type="ECO:0000256" key="6">
    <source>
        <dbReference type="ARBA" id="ARBA00022989"/>
    </source>
</evidence>
<proteinExistence type="inferred from homology"/>
<comment type="subcellular location">
    <subcellularLocation>
        <location evidence="1">Cell membrane</location>
        <topology evidence="1">Multi-pass membrane protein</topology>
    </subcellularLocation>
</comment>
<evidence type="ECO:0000259" key="12">
    <source>
        <dbReference type="PROSITE" id="PS50111"/>
    </source>
</evidence>
<evidence type="ECO:0000256" key="5">
    <source>
        <dbReference type="ARBA" id="ARBA00022692"/>
    </source>
</evidence>
<evidence type="ECO:0000256" key="11">
    <source>
        <dbReference type="SAM" id="Phobius"/>
    </source>
</evidence>
<keyword evidence="4" id="KW-0145">Chemotaxis</keyword>
<organism evidence="14 15">
    <name type="scientific">Pseudomonas caspiana</name>
    <dbReference type="NCBI Taxonomy" id="1451454"/>
    <lineage>
        <taxon>Bacteria</taxon>
        <taxon>Pseudomonadati</taxon>
        <taxon>Pseudomonadota</taxon>
        <taxon>Gammaproteobacteria</taxon>
        <taxon>Pseudomonadales</taxon>
        <taxon>Pseudomonadaceae</taxon>
        <taxon>Pseudomonas</taxon>
    </lineage>
</organism>
<dbReference type="GO" id="GO:0007165">
    <property type="term" value="P:signal transduction"/>
    <property type="evidence" value="ECO:0007669"/>
    <property type="project" value="UniProtKB-KW"/>
</dbReference>
<keyword evidence="2" id="KW-1003">Cell membrane</keyword>
<dbReference type="SMART" id="SM00304">
    <property type="entry name" value="HAMP"/>
    <property type="match status" value="2"/>
</dbReference>
<dbReference type="FunFam" id="1.10.287.950:FF:000001">
    <property type="entry name" value="Methyl-accepting chemotaxis sensory transducer"/>
    <property type="match status" value="1"/>
</dbReference>
<evidence type="ECO:0000259" key="13">
    <source>
        <dbReference type="PROSITE" id="PS50885"/>
    </source>
</evidence>
<dbReference type="GO" id="GO:0006935">
    <property type="term" value="P:chemotaxis"/>
    <property type="evidence" value="ECO:0007669"/>
    <property type="project" value="UniProtKB-KW"/>
</dbReference>
<dbReference type="InterPro" id="IPR004089">
    <property type="entry name" value="MCPsignal_dom"/>
</dbReference>
<gene>
    <name evidence="14" type="ORF">AUC60_03755</name>
</gene>
<dbReference type="Gene3D" id="1.10.287.950">
    <property type="entry name" value="Methyl-accepting chemotaxis protein"/>
    <property type="match status" value="1"/>
</dbReference>
<evidence type="ECO:0000313" key="14">
    <source>
        <dbReference type="EMBL" id="OUM75324.1"/>
    </source>
</evidence>
<dbReference type="AlphaFoldDB" id="A0A1Y3PET3"/>
<comment type="similarity">
    <text evidence="9">Belongs to the methyl-accepting chemotaxis (MCP) protein family.</text>
</comment>
<reference evidence="14 15" key="1">
    <citation type="journal article" date="2017" name="Syst. Appl. Microbiol.">
        <title>Pseudomonas caspiana sp. nov., a citrus pathogen in the Pseudomonas syringae phylogenetic group.</title>
        <authorList>
            <person name="Busquets A."/>
            <person name="Gomila M."/>
            <person name="Beiki F."/>
            <person name="Mulet M."/>
            <person name="Rahimian H."/>
            <person name="Garcia-Valdes E."/>
            <person name="Lalucat J."/>
        </authorList>
    </citation>
    <scope>NUCLEOTIDE SEQUENCE [LARGE SCALE GENOMIC DNA]</scope>
    <source>
        <strain evidence="14 15">FBF102</strain>
    </source>
</reference>
<dbReference type="CDD" id="cd06225">
    <property type="entry name" value="HAMP"/>
    <property type="match status" value="1"/>
</dbReference>
<evidence type="ECO:0000256" key="4">
    <source>
        <dbReference type="ARBA" id="ARBA00022500"/>
    </source>
</evidence>
<feature type="domain" description="Methyl-accepting transducer" evidence="12">
    <location>
        <begin position="271"/>
        <end position="507"/>
    </location>
</feature>
<evidence type="ECO:0000313" key="15">
    <source>
        <dbReference type="Proteomes" id="UP000195440"/>
    </source>
</evidence>
<keyword evidence="7 11" id="KW-0472">Membrane</keyword>
<dbReference type="Pfam" id="PF12729">
    <property type="entry name" value="4HB_MCP_1"/>
    <property type="match status" value="1"/>
</dbReference>
<dbReference type="PANTHER" id="PTHR32089:SF120">
    <property type="entry name" value="METHYL-ACCEPTING CHEMOTAXIS PROTEIN TLPQ"/>
    <property type="match status" value="1"/>
</dbReference>
<accession>A0A1Y3PET3</accession>
<feature type="domain" description="HAMP" evidence="13">
    <location>
        <begin position="214"/>
        <end position="266"/>
    </location>
</feature>
<dbReference type="PROSITE" id="PS50111">
    <property type="entry name" value="CHEMOTAXIS_TRANSDUC_2"/>
    <property type="match status" value="1"/>
</dbReference>
<feature type="transmembrane region" description="Helical" evidence="11">
    <location>
        <begin position="12"/>
        <end position="31"/>
    </location>
</feature>
<dbReference type="Pfam" id="PF00015">
    <property type="entry name" value="MCPsignal"/>
    <property type="match status" value="1"/>
</dbReference>
<dbReference type="SMART" id="SM00283">
    <property type="entry name" value="MA"/>
    <property type="match status" value="1"/>
</dbReference>
<protein>
    <submittedName>
        <fullName evidence="14">Chemotaxis protein</fullName>
    </submittedName>
</protein>
<dbReference type="GO" id="GO:0005886">
    <property type="term" value="C:plasma membrane"/>
    <property type="evidence" value="ECO:0007669"/>
    <property type="project" value="UniProtKB-SubCell"/>
</dbReference>
<keyword evidence="15" id="KW-1185">Reference proteome</keyword>
<sequence>MNLRNLNIAPRSLLCFGFFAMLITALGLFSLQQSVGLKESRETLQDNVLPTIQAIEQIKTDLVTIRLGNTGLRAAQDAENAKRQLDRISQARNSLETDVRKLKPLLITEAGQKAFSNMDRNLVAYLAVHSRFLDAVAQKREDVINAMTISTGEMTQAAELLSKDITEVSRLANLKMAESDAVADQTYSQSRNVTIAAIVIALAATLALAALFTRSLVAPIAKALAVAQQIAANDLSKPIDIDGKDEPGRLLQALSVMQQNLRRTLGELGDSSSQLASTSEEMTAVTEDSLRGVQRQNDEINQAATAINQMSAAVEEVARNASLASTAARDSSQSAENGSKRVGETVSVINELHQAVGVTAVEIDGLAVQVQGISGVLDVIRGIADQTNLLALNAAIEAARAGEAGRGFAVVADEVRALAHRTQQSTAEIEKMIASIQDGAGKAVSAMGHSSERARASLDVAEAAGLALAEITAAIIQINERNMSIASATEEQAQVAREVDRNLTSIRDLSLQTSAGANQTSAASSELSQLAVGLNQLALRFKM</sequence>
<evidence type="ECO:0000256" key="7">
    <source>
        <dbReference type="ARBA" id="ARBA00023136"/>
    </source>
</evidence>
<evidence type="ECO:0000256" key="3">
    <source>
        <dbReference type="ARBA" id="ARBA00022481"/>
    </source>
</evidence>
<dbReference type="PANTHER" id="PTHR32089">
    <property type="entry name" value="METHYL-ACCEPTING CHEMOTAXIS PROTEIN MCPB"/>
    <property type="match status" value="1"/>
</dbReference>
<name>A0A1Y3PET3_9PSED</name>
<evidence type="ECO:0000256" key="10">
    <source>
        <dbReference type="PROSITE-ProRule" id="PRU00284"/>
    </source>
</evidence>
<dbReference type="InterPro" id="IPR024478">
    <property type="entry name" value="HlyB_4HB_MCP"/>
</dbReference>
<comment type="caution">
    <text evidence="14">The sequence shown here is derived from an EMBL/GenBank/DDBJ whole genome shotgun (WGS) entry which is preliminary data.</text>
</comment>
<keyword evidence="8 10" id="KW-0807">Transducer</keyword>
<keyword evidence="6 11" id="KW-1133">Transmembrane helix</keyword>
<evidence type="ECO:0000256" key="8">
    <source>
        <dbReference type="ARBA" id="ARBA00023224"/>
    </source>
</evidence>
<evidence type="ECO:0000256" key="2">
    <source>
        <dbReference type="ARBA" id="ARBA00022475"/>
    </source>
</evidence>
<dbReference type="Proteomes" id="UP000195440">
    <property type="component" value="Unassembled WGS sequence"/>
</dbReference>
<dbReference type="EMBL" id="LOHF01000002">
    <property type="protein sequence ID" value="OUM75324.1"/>
    <property type="molecule type" value="Genomic_DNA"/>
</dbReference>
<evidence type="ECO:0000256" key="9">
    <source>
        <dbReference type="ARBA" id="ARBA00029447"/>
    </source>
</evidence>
<dbReference type="CDD" id="cd11386">
    <property type="entry name" value="MCP_signal"/>
    <property type="match status" value="1"/>
</dbReference>
<evidence type="ECO:0000256" key="1">
    <source>
        <dbReference type="ARBA" id="ARBA00004651"/>
    </source>
</evidence>
<keyword evidence="3" id="KW-0488">Methylation</keyword>
<dbReference type="SUPFAM" id="SSF58104">
    <property type="entry name" value="Methyl-accepting chemotaxis protein (MCP) signaling domain"/>
    <property type="match status" value="1"/>
</dbReference>
<dbReference type="PROSITE" id="PS50885">
    <property type="entry name" value="HAMP"/>
    <property type="match status" value="1"/>
</dbReference>
<dbReference type="Pfam" id="PF00672">
    <property type="entry name" value="HAMP"/>
    <property type="match status" value="1"/>
</dbReference>